<feature type="transmembrane region" description="Helical" evidence="1">
    <location>
        <begin position="64"/>
        <end position="84"/>
    </location>
</feature>
<dbReference type="InterPro" id="IPR052959">
    <property type="entry name" value="Inner_membrane_assoc"/>
</dbReference>
<dbReference type="PANTHER" id="PTHR38598:SF1">
    <property type="entry name" value="INNER MEMBRANE PROTEIN YJCH"/>
    <property type="match status" value="1"/>
</dbReference>
<evidence type="ECO:0000256" key="1">
    <source>
        <dbReference type="SAM" id="Phobius"/>
    </source>
</evidence>
<reference evidence="3" key="1">
    <citation type="submission" date="2018-03" db="EMBL/GenBank/DDBJ databases">
        <authorList>
            <person name="Blom J."/>
        </authorList>
    </citation>
    <scope>NUCLEOTIDE SEQUENCE [LARGE SCALE GENOMIC DNA]</scope>
    <source>
        <strain evidence="3">KPC-SM-21</strain>
    </source>
</reference>
<keyword evidence="1" id="KW-0812">Transmembrane</keyword>
<organism evidence="2 3">
    <name type="scientific">Acinetobacter stercoris</name>
    <dbReference type="NCBI Taxonomy" id="2126983"/>
    <lineage>
        <taxon>Bacteria</taxon>
        <taxon>Pseudomonadati</taxon>
        <taxon>Pseudomonadota</taxon>
        <taxon>Gammaproteobacteria</taxon>
        <taxon>Moraxellales</taxon>
        <taxon>Moraxellaceae</taxon>
        <taxon>Acinetobacter</taxon>
    </lineage>
</organism>
<dbReference type="AlphaFoldDB" id="A0A2U3MXQ9"/>
<keyword evidence="3" id="KW-1185">Reference proteome</keyword>
<keyword evidence="1" id="KW-1133">Transmembrane helix</keyword>
<dbReference type="InParanoid" id="A0A2U3MXQ9"/>
<dbReference type="GO" id="GO:0005886">
    <property type="term" value="C:plasma membrane"/>
    <property type="evidence" value="ECO:0007669"/>
    <property type="project" value="TreeGrafter"/>
</dbReference>
<dbReference type="Proteomes" id="UP000245974">
    <property type="component" value="Unassembled WGS sequence"/>
</dbReference>
<dbReference type="FunCoup" id="A0A2U3MXQ9">
    <property type="interactions" value="22"/>
</dbReference>
<feature type="transmembrane region" description="Helical" evidence="1">
    <location>
        <begin position="24"/>
        <end position="44"/>
    </location>
</feature>
<keyword evidence="1" id="KW-0472">Membrane</keyword>
<dbReference type="OrthoDB" id="5297034at2"/>
<proteinExistence type="predicted"/>
<accession>A0A2U3MXQ9</accession>
<dbReference type="PANTHER" id="PTHR38598">
    <property type="entry name" value="INNER MEMBRANE PROTEIN YJCH"/>
    <property type="match status" value="1"/>
</dbReference>
<evidence type="ECO:0000313" key="2">
    <source>
        <dbReference type="EMBL" id="SPL70222.1"/>
    </source>
</evidence>
<sequence length="121" mass="13418">MDDVQVQRILQNPKFKQMVSKKSTLSWTLTIFMLVVYVGFMLLVGYNKEFLMSSFSGGVTTWGIPLGLGIIVLSFLLCGVYSYIANNSFDQLTNEAMKEVEAITHEKTQTHNADASGGNVV</sequence>
<dbReference type="RefSeq" id="WP_121973718.1">
    <property type="nucleotide sequence ID" value="NZ_OOGT01000048.1"/>
</dbReference>
<name>A0A2U3MXQ9_9GAMM</name>
<gene>
    <name evidence="2" type="primary">yjcH</name>
    <name evidence="2" type="ORF">KPC_1400</name>
</gene>
<dbReference type="Pfam" id="PF04341">
    <property type="entry name" value="DUF485"/>
    <property type="match status" value="1"/>
</dbReference>
<dbReference type="InterPro" id="IPR007436">
    <property type="entry name" value="DUF485"/>
</dbReference>
<protein>
    <submittedName>
        <fullName evidence="2">Inner membrane protein YjcH</fullName>
    </submittedName>
</protein>
<dbReference type="EMBL" id="OOGT01000048">
    <property type="protein sequence ID" value="SPL70222.1"/>
    <property type="molecule type" value="Genomic_DNA"/>
</dbReference>
<evidence type="ECO:0000313" key="3">
    <source>
        <dbReference type="Proteomes" id="UP000245974"/>
    </source>
</evidence>